<dbReference type="EMBL" id="BKAD01000012">
    <property type="protein sequence ID" value="GEP30300.1"/>
    <property type="molecule type" value="Genomic_DNA"/>
</dbReference>
<accession>A0A512L734</accession>
<feature type="chain" id="PRO_5022003663" evidence="2">
    <location>
        <begin position="30"/>
        <end position="260"/>
    </location>
</feature>
<comment type="caution">
    <text evidence="3">The sequence shown here is derived from an EMBL/GenBank/DDBJ whole genome shotgun (WGS) entry which is preliminary data.</text>
</comment>
<keyword evidence="4" id="KW-1185">Reference proteome</keyword>
<evidence type="ECO:0000313" key="4">
    <source>
        <dbReference type="Proteomes" id="UP000321337"/>
    </source>
</evidence>
<dbReference type="RefSeq" id="WP_147072230.1">
    <property type="nucleotide sequence ID" value="NZ_AP021884.1"/>
</dbReference>
<evidence type="ECO:0000256" key="1">
    <source>
        <dbReference type="SAM" id="MobiDB-lite"/>
    </source>
</evidence>
<proteinExistence type="predicted"/>
<feature type="compositionally biased region" description="Low complexity" evidence="1">
    <location>
        <begin position="219"/>
        <end position="242"/>
    </location>
</feature>
<reference evidence="3 4" key="1">
    <citation type="submission" date="2019-07" db="EMBL/GenBank/DDBJ databases">
        <title>Whole genome shotgun sequence of Thiobacillus plumbophilus NBRC 107929.</title>
        <authorList>
            <person name="Hosoyama A."/>
            <person name="Uohara A."/>
            <person name="Ohji S."/>
            <person name="Ichikawa N."/>
        </authorList>
    </citation>
    <scope>NUCLEOTIDE SEQUENCE [LARGE SCALE GENOMIC DNA]</scope>
    <source>
        <strain evidence="3 4">NBRC 107929</strain>
    </source>
</reference>
<evidence type="ECO:0000256" key="2">
    <source>
        <dbReference type="SAM" id="SignalP"/>
    </source>
</evidence>
<dbReference type="Proteomes" id="UP000321337">
    <property type="component" value="Unassembled WGS sequence"/>
</dbReference>
<dbReference type="OrthoDB" id="8527875at2"/>
<keyword evidence="2" id="KW-0732">Signal</keyword>
<dbReference type="AlphaFoldDB" id="A0A512L734"/>
<protein>
    <submittedName>
        <fullName evidence="3">Uncharacterized protein</fullName>
    </submittedName>
</protein>
<dbReference type="InterPro" id="IPR011990">
    <property type="entry name" value="TPR-like_helical_dom_sf"/>
</dbReference>
<feature type="signal peptide" evidence="2">
    <location>
        <begin position="1"/>
        <end position="29"/>
    </location>
</feature>
<sequence length="260" mass="28084">MMKSGVLRHAFGLAALTIWIGLGMQQASAATFAPSASEIAVLPPFCKAKLSADPTDDKLYSDSIGPDWLHIHHYCFALNFSNRYYRDYGNRMAQADDLKQAVNNYDYVLEHATPDFWMRAEIGTQKARILAAAKRNADAIGALEVALKANPDYAPAYATLSDIYRDLGQQAKALASVEQGLQHAPLDKPLQRRYRQLAGKAFVPPANAEQAQPKQAPDASTKAAATPGDAAAAKPTAEVAPAQVPDKIGVPGNPYCRFCP</sequence>
<gene>
    <name evidence="3" type="ORF">TPL01_14380</name>
</gene>
<feature type="region of interest" description="Disordered" evidence="1">
    <location>
        <begin position="205"/>
        <end position="246"/>
    </location>
</feature>
<organism evidence="3 4">
    <name type="scientific">Sulfuriferula plumbiphila</name>
    <dbReference type="NCBI Taxonomy" id="171865"/>
    <lineage>
        <taxon>Bacteria</taxon>
        <taxon>Pseudomonadati</taxon>
        <taxon>Pseudomonadota</taxon>
        <taxon>Betaproteobacteria</taxon>
        <taxon>Nitrosomonadales</taxon>
        <taxon>Sulfuricellaceae</taxon>
        <taxon>Sulfuriferula</taxon>
    </lineage>
</organism>
<dbReference type="SUPFAM" id="SSF48452">
    <property type="entry name" value="TPR-like"/>
    <property type="match status" value="1"/>
</dbReference>
<evidence type="ECO:0000313" key="3">
    <source>
        <dbReference type="EMBL" id="GEP30300.1"/>
    </source>
</evidence>
<dbReference type="Gene3D" id="1.25.40.10">
    <property type="entry name" value="Tetratricopeptide repeat domain"/>
    <property type="match status" value="1"/>
</dbReference>
<name>A0A512L734_9PROT</name>